<comment type="caution">
    <text evidence="2">The sequence shown here is derived from an EMBL/GenBank/DDBJ whole genome shotgun (WGS) entry which is preliminary data.</text>
</comment>
<name>A0A971M1Z7_9BACT</name>
<evidence type="ECO:0000313" key="3">
    <source>
        <dbReference type="Proteomes" id="UP000777265"/>
    </source>
</evidence>
<dbReference type="EMBL" id="JAAYEE010000041">
    <property type="protein sequence ID" value="NLW34360.1"/>
    <property type="molecule type" value="Genomic_DNA"/>
</dbReference>
<dbReference type="AlphaFoldDB" id="A0A971M1Z7"/>
<dbReference type="Pfam" id="PF13649">
    <property type="entry name" value="Methyltransf_25"/>
    <property type="match status" value="1"/>
</dbReference>
<reference evidence="2" key="2">
    <citation type="submission" date="2020-01" db="EMBL/GenBank/DDBJ databases">
        <authorList>
            <person name="Campanaro S."/>
        </authorList>
    </citation>
    <scope>NUCLEOTIDE SEQUENCE</scope>
    <source>
        <strain evidence="2">AS06rmzACSIP_7</strain>
    </source>
</reference>
<feature type="domain" description="Methyltransferase" evidence="1">
    <location>
        <begin position="61"/>
        <end position="135"/>
    </location>
</feature>
<proteinExistence type="predicted"/>
<organism evidence="2 3">
    <name type="scientific">Syntrophorhabdus aromaticivorans</name>
    <dbReference type="NCBI Taxonomy" id="328301"/>
    <lineage>
        <taxon>Bacteria</taxon>
        <taxon>Pseudomonadati</taxon>
        <taxon>Thermodesulfobacteriota</taxon>
        <taxon>Syntrophorhabdia</taxon>
        <taxon>Syntrophorhabdales</taxon>
        <taxon>Syntrophorhabdaceae</taxon>
        <taxon>Syntrophorhabdus</taxon>
    </lineage>
</organism>
<dbReference type="CDD" id="cd02440">
    <property type="entry name" value="AdoMet_MTases"/>
    <property type="match status" value="1"/>
</dbReference>
<dbReference type="Proteomes" id="UP000777265">
    <property type="component" value="Unassembled WGS sequence"/>
</dbReference>
<keyword evidence="2" id="KW-0808">Transferase</keyword>
<sequence length="269" mass="31277">MDINVEYRDTGWEKRGRREVVQVDNREFWNGRAKEYSEYAAWTGYPEAFIRIMRPRESWTVLDMACGGGTIAIPLARKVKSITAVDFSSLMLDIVRQRCADGGIRNIRTIHGRWEDDWDSLGIGTYDVAIASRSLIADDARGCILKLGRAARKAVYVSTIVGSGPLDRRLLEATGREVAVGPDYIYYYNLLYTMGILANVRFILEVHRNEWRSHEEAFEGQEWMFRGGMSEKERDKVRAYLKEHLARVDGRWRLPYARRCYWAVMWWTT</sequence>
<evidence type="ECO:0000259" key="1">
    <source>
        <dbReference type="Pfam" id="PF13649"/>
    </source>
</evidence>
<dbReference type="Gene3D" id="3.40.50.150">
    <property type="entry name" value="Vaccinia Virus protein VP39"/>
    <property type="match status" value="1"/>
</dbReference>
<accession>A0A971M1Z7</accession>
<dbReference type="InterPro" id="IPR029063">
    <property type="entry name" value="SAM-dependent_MTases_sf"/>
</dbReference>
<dbReference type="SUPFAM" id="SSF53335">
    <property type="entry name" value="S-adenosyl-L-methionine-dependent methyltransferases"/>
    <property type="match status" value="1"/>
</dbReference>
<dbReference type="InterPro" id="IPR041698">
    <property type="entry name" value="Methyltransf_25"/>
</dbReference>
<evidence type="ECO:0000313" key="2">
    <source>
        <dbReference type="EMBL" id="NLW34360.1"/>
    </source>
</evidence>
<gene>
    <name evidence="2" type="ORF">GXY80_02605</name>
</gene>
<protein>
    <submittedName>
        <fullName evidence="2">Methyltransferase domain-containing protein</fullName>
    </submittedName>
</protein>
<reference evidence="2" key="1">
    <citation type="journal article" date="2020" name="Biotechnol. Biofuels">
        <title>New insights from the biogas microbiome by comprehensive genome-resolved metagenomics of nearly 1600 species originating from multiple anaerobic digesters.</title>
        <authorList>
            <person name="Campanaro S."/>
            <person name="Treu L."/>
            <person name="Rodriguez-R L.M."/>
            <person name="Kovalovszki A."/>
            <person name="Ziels R.M."/>
            <person name="Maus I."/>
            <person name="Zhu X."/>
            <person name="Kougias P.G."/>
            <person name="Basile A."/>
            <person name="Luo G."/>
            <person name="Schluter A."/>
            <person name="Konstantinidis K.T."/>
            <person name="Angelidaki I."/>
        </authorList>
    </citation>
    <scope>NUCLEOTIDE SEQUENCE</scope>
    <source>
        <strain evidence="2">AS06rmzACSIP_7</strain>
    </source>
</reference>
<dbReference type="GO" id="GO:0032259">
    <property type="term" value="P:methylation"/>
    <property type="evidence" value="ECO:0007669"/>
    <property type="project" value="UniProtKB-KW"/>
</dbReference>
<keyword evidence="2" id="KW-0489">Methyltransferase</keyword>
<dbReference type="GO" id="GO:0008168">
    <property type="term" value="F:methyltransferase activity"/>
    <property type="evidence" value="ECO:0007669"/>
    <property type="project" value="UniProtKB-KW"/>
</dbReference>